<dbReference type="InterPro" id="IPR043472">
    <property type="entry name" value="Macro_dom-like"/>
</dbReference>
<dbReference type="PROSITE" id="PS51154">
    <property type="entry name" value="MACRO"/>
    <property type="match status" value="1"/>
</dbReference>
<evidence type="ECO:0000259" key="2">
    <source>
        <dbReference type="PROSITE" id="PS51154"/>
    </source>
</evidence>
<dbReference type="Gene3D" id="3.40.220.10">
    <property type="entry name" value="Leucine Aminopeptidase, subunit E, domain 1"/>
    <property type="match status" value="1"/>
</dbReference>
<comment type="catalytic activity">
    <reaction evidence="1">
        <text>an N-(ADP-alpha-D-ribosyl)-thymidine in DNA + H2O = a thymidine in DNA + ADP-D-ribose</text>
        <dbReference type="Rhea" id="RHEA:71655"/>
        <dbReference type="Rhea" id="RHEA-COMP:13556"/>
        <dbReference type="Rhea" id="RHEA-COMP:18051"/>
        <dbReference type="ChEBI" id="CHEBI:15377"/>
        <dbReference type="ChEBI" id="CHEBI:57967"/>
        <dbReference type="ChEBI" id="CHEBI:137386"/>
        <dbReference type="ChEBI" id="CHEBI:191199"/>
    </reaction>
    <physiologicalReaction direction="left-to-right" evidence="1">
        <dbReference type="Rhea" id="RHEA:71656"/>
    </physiologicalReaction>
</comment>
<evidence type="ECO:0000313" key="3">
    <source>
        <dbReference type="EMBL" id="VVN78972.1"/>
    </source>
</evidence>
<dbReference type="InterPro" id="IPR002589">
    <property type="entry name" value="Macro_dom"/>
</dbReference>
<evidence type="ECO:0000256" key="1">
    <source>
        <dbReference type="ARBA" id="ARBA00035885"/>
    </source>
</evidence>
<sequence length="364" mass="40596">MTGITDMIKLSKGNLLSAPAEALVNTVNTEGVMGKGIALQFKQAFPEMYKSYQKACKDKTVRLGKVHVYDLGGLVGGPRWIINFPTKGHWRSKSKLESIQSGLDDLVQTVNDLHIKSIAIPPLGCGLGGLDWSEVKPAIEQAFATVPEVEVLLYSPDGAPAAKEMLNATERPKMTDGRAALVVLMQQYLKGFLDPCVSLLEVHKLMYFLQESGKSLRLQFEPKPFGPYAKNLRQVLIKIDGHFIHGYGDGNDAPTKPLELKAEAVAEAVEYLKNDVDTQKKMERVAKLIEGFEDPYGLELLSTVHWVMCHTPSANNDPDVAVRAVQDWSSRKKSQMKPEHLKRAWNRLKELNWDRESQSSAYIH</sequence>
<protein>
    <recommendedName>
        <fullName evidence="2">Macro domain-containing protein</fullName>
    </recommendedName>
</protein>
<organism evidence="3 4">
    <name type="scientific">Pseudomonas fluorescens</name>
    <dbReference type="NCBI Taxonomy" id="294"/>
    <lineage>
        <taxon>Bacteria</taxon>
        <taxon>Pseudomonadati</taxon>
        <taxon>Pseudomonadota</taxon>
        <taxon>Gammaproteobacteria</taxon>
        <taxon>Pseudomonadales</taxon>
        <taxon>Pseudomonadaceae</taxon>
        <taxon>Pseudomonas</taxon>
    </lineage>
</organism>
<dbReference type="Pfam" id="PF01661">
    <property type="entry name" value="Macro"/>
    <property type="match status" value="1"/>
</dbReference>
<evidence type="ECO:0000313" key="4">
    <source>
        <dbReference type="Proteomes" id="UP000381093"/>
    </source>
</evidence>
<dbReference type="PANTHER" id="PTHR12521:SF0">
    <property type="entry name" value="ADP-RIBOSE GLYCOHYDROLASE OARD1"/>
    <property type="match status" value="1"/>
</dbReference>
<dbReference type="RefSeq" id="WP_150763419.1">
    <property type="nucleotide sequence ID" value="NZ_CABVHW010000002.1"/>
</dbReference>
<dbReference type="GO" id="GO:0140291">
    <property type="term" value="P:peptidyl-glutamate ADP-deribosylation"/>
    <property type="evidence" value="ECO:0007669"/>
    <property type="project" value="TreeGrafter"/>
</dbReference>
<gene>
    <name evidence="3" type="ORF">PS710_00953</name>
</gene>
<dbReference type="InterPro" id="IPR050892">
    <property type="entry name" value="ADP-ribose_metab_enzymes"/>
</dbReference>
<accession>A0A5E7AHP6</accession>
<name>A0A5E7AHP6_PSEFL</name>
<proteinExistence type="predicted"/>
<dbReference type="PANTHER" id="PTHR12521">
    <property type="entry name" value="PROTEIN C6ORF130"/>
    <property type="match status" value="1"/>
</dbReference>
<dbReference type="AlphaFoldDB" id="A0A5E7AHP6"/>
<feature type="domain" description="Macro" evidence="2">
    <location>
        <begin position="1"/>
        <end position="170"/>
    </location>
</feature>
<dbReference type="Proteomes" id="UP000381093">
    <property type="component" value="Unassembled WGS sequence"/>
</dbReference>
<dbReference type="CDD" id="cd02901">
    <property type="entry name" value="Macro_Poa1p-like"/>
    <property type="match status" value="1"/>
</dbReference>
<dbReference type="EMBL" id="CABVHW010000002">
    <property type="protein sequence ID" value="VVN78972.1"/>
    <property type="molecule type" value="Genomic_DNA"/>
</dbReference>
<reference evidence="3 4" key="1">
    <citation type="submission" date="2019-09" db="EMBL/GenBank/DDBJ databases">
        <authorList>
            <person name="Chandra G."/>
            <person name="Truman W A."/>
        </authorList>
    </citation>
    <scope>NUCLEOTIDE SEQUENCE [LARGE SCALE GENOMIC DNA]</scope>
    <source>
        <strain evidence="3">PS710</strain>
    </source>
</reference>
<dbReference type="SUPFAM" id="SSF52949">
    <property type="entry name" value="Macro domain-like"/>
    <property type="match status" value="1"/>
</dbReference>
<dbReference type="SMART" id="SM00506">
    <property type="entry name" value="A1pp"/>
    <property type="match status" value="1"/>
</dbReference>